<dbReference type="InterPro" id="IPR025827">
    <property type="entry name" value="Zn_ribbon_recom_dom"/>
</dbReference>
<reference evidence="4" key="1">
    <citation type="submission" date="2020-09" db="EMBL/GenBank/DDBJ databases">
        <title>New species isolated from human feces.</title>
        <authorList>
            <person name="Kitahara M."/>
            <person name="Shigeno Y."/>
            <person name="Shime M."/>
            <person name="Matsumoto Y."/>
            <person name="Nakamura S."/>
            <person name="Motooka D."/>
            <person name="Fukuoka S."/>
            <person name="Nishikawa H."/>
            <person name="Benno Y."/>
        </authorList>
    </citation>
    <scope>NUCLEOTIDE SEQUENCE</scope>
    <source>
        <strain evidence="4">MM59</strain>
        <plasmid evidence="4">pMM59_01</plasmid>
    </source>
</reference>
<gene>
    <name evidence="4" type="ORF">MM59RIKEN_32000</name>
</gene>
<protein>
    <submittedName>
        <fullName evidence="4">Serine recombinase</fullName>
    </submittedName>
</protein>
<dbReference type="PROSITE" id="PS51737">
    <property type="entry name" value="RECOMBINASE_DNA_BIND"/>
    <property type="match status" value="1"/>
</dbReference>
<dbReference type="CDD" id="cd00338">
    <property type="entry name" value="Ser_Recombinase"/>
    <property type="match status" value="1"/>
</dbReference>
<dbReference type="Pfam" id="PF13408">
    <property type="entry name" value="Zn_ribbon_recom"/>
    <property type="match status" value="1"/>
</dbReference>
<dbReference type="GO" id="GO:0003677">
    <property type="term" value="F:DNA binding"/>
    <property type="evidence" value="ECO:0007669"/>
    <property type="project" value="InterPro"/>
</dbReference>
<dbReference type="Proteomes" id="UP000679848">
    <property type="component" value="Plasmid pMM59_01"/>
</dbReference>
<keyword evidence="1" id="KW-0175">Coiled coil</keyword>
<dbReference type="SMART" id="SM00857">
    <property type="entry name" value="Resolvase"/>
    <property type="match status" value="1"/>
</dbReference>
<accession>A0A830QYB8</accession>
<dbReference type="Gene3D" id="3.90.1750.20">
    <property type="entry name" value="Putative Large Serine Recombinase, Chain B, Domain 2"/>
    <property type="match status" value="1"/>
</dbReference>
<dbReference type="InterPro" id="IPR050639">
    <property type="entry name" value="SSR_resolvase"/>
</dbReference>
<organism evidence="4 5">
    <name type="scientific">Pusillibacter faecalis</name>
    <dbReference type="NCBI Taxonomy" id="2714358"/>
    <lineage>
        <taxon>Bacteria</taxon>
        <taxon>Bacillati</taxon>
        <taxon>Bacillota</taxon>
        <taxon>Clostridia</taxon>
        <taxon>Eubacteriales</taxon>
        <taxon>Oscillospiraceae</taxon>
        <taxon>Pusillibacter</taxon>
    </lineage>
</organism>
<evidence type="ECO:0000256" key="1">
    <source>
        <dbReference type="SAM" id="Coils"/>
    </source>
</evidence>
<dbReference type="PANTHER" id="PTHR30461">
    <property type="entry name" value="DNA-INVERTASE FROM LAMBDOID PROPHAGE"/>
    <property type="match status" value="1"/>
</dbReference>
<evidence type="ECO:0000313" key="5">
    <source>
        <dbReference type="Proteomes" id="UP000679848"/>
    </source>
</evidence>
<feature type="domain" description="Resolvase/invertase-type recombinase catalytic" evidence="2">
    <location>
        <begin position="3"/>
        <end position="151"/>
    </location>
</feature>
<proteinExistence type="predicted"/>
<geneLocation type="plasmid" evidence="4 5">
    <name>pMM59_01</name>
</geneLocation>
<dbReference type="PANTHER" id="PTHR30461:SF23">
    <property type="entry name" value="DNA RECOMBINASE-RELATED"/>
    <property type="match status" value="1"/>
</dbReference>
<name>A0A830QYB8_9FIRM</name>
<evidence type="ECO:0000259" key="3">
    <source>
        <dbReference type="PROSITE" id="PS51737"/>
    </source>
</evidence>
<dbReference type="SUPFAM" id="SSF53041">
    <property type="entry name" value="Resolvase-like"/>
    <property type="match status" value="1"/>
</dbReference>
<dbReference type="InterPro" id="IPR011109">
    <property type="entry name" value="DNA_bind_recombinase_dom"/>
</dbReference>
<sequence length="546" mass="62617">MIQVAAYCRVSTDKEDQANSFETQQRYFREWIDRNPEWMLQEIYADEGISGTNTKKRTQFNRMIRAAREGKIDLIITKEVSRFARNTVDTLEYTRELRKRGIGVLFLNDNINTMDADGELRLTIMSSIAQNESRMTSDRVKWGQKRCMERGVVFGGSLLGYDVVGGKMKINPEGAKTVRTIFHKYLNERKGSGVIAKELREEGIPSSRGNLKWTAPTVLKILKNEKYCGDLIQQKTYTPDYLSHEKKYNKGQLDFVVLRDHHDPIIDRETWEAVQREMARRNIGDSQKSGHGNRYPLSGKLKCAECGSSFMSRTKKNRSGVPYKIWRCGKATTEGKLHTDAQGNPMGCDVGRQIREDVAMDILKRAVAAVELDREEVIRNLSRIVEGVLKDSRDDGSADLKRLNRELEGEKEKKQRALEEFFDRTISKADFQFMNERCDRKIAQIQEQIAVIEKRRKLDTQTTGVKKDVREAIKSIVKGERDSNDFYGRLLHHMTLHRDGKVEVSLNLLPARWYFVLDGLAEYEVQKAVQSASAVPISVSRPFNSG</sequence>
<dbReference type="EMBL" id="AP023421">
    <property type="protein sequence ID" value="BCK85881.1"/>
    <property type="molecule type" value="Genomic_DNA"/>
</dbReference>
<dbReference type="InterPro" id="IPR036162">
    <property type="entry name" value="Resolvase-like_N_sf"/>
</dbReference>
<dbReference type="InterPro" id="IPR038109">
    <property type="entry name" value="DNA_bind_recomb_sf"/>
</dbReference>
<dbReference type="Gene3D" id="3.40.50.1390">
    <property type="entry name" value="Resolvase, N-terminal catalytic domain"/>
    <property type="match status" value="1"/>
</dbReference>
<evidence type="ECO:0000313" key="4">
    <source>
        <dbReference type="EMBL" id="BCK85881.1"/>
    </source>
</evidence>
<dbReference type="Pfam" id="PF00239">
    <property type="entry name" value="Resolvase"/>
    <property type="match status" value="1"/>
</dbReference>
<dbReference type="PROSITE" id="PS51736">
    <property type="entry name" value="RECOMBINASES_3"/>
    <property type="match status" value="1"/>
</dbReference>
<dbReference type="GO" id="GO:0000150">
    <property type="term" value="F:DNA strand exchange activity"/>
    <property type="evidence" value="ECO:0007669"/>
    <property type="project" value="InterPro"/>
</dbReference>
<keyword evidence="4" id="KW-0614">Plasmid</keyword>
<evidence type="ECO:0000259" key="2">
    <source>
        <dbReference type="PROSITE" id="PS51736"/>
    </source>
</evidence>
<dbReference type="KEGG" id="pfaa:MM59RIKEN_32000"/>
<dbReference type="InterPro" id="IPR006119">
    <property type="entry name" value="Resolv_N"/>
</dbReference>
<keyword evidence="5" id="KW-1185">Reference proteome</keyword>
<feature type="coiled-coil region" evidence="1">
    <location>
        <begin position="393"/>
        <end position="455"/>
    </location>
</feature>
<dbReference type="AlphaFoldDB" id="A0A830QYB8"/>
<feature type="domain" description="Recombinase" evidence="3">
    <location>
        <begin position="158"/>
        <end position="284"/>
    </location>
</feature>
<dbReference type="Pfam" id="PF07508">
    <property type="entry name" value="Recombinase"/>
    <property type="match status" value="1"/>
</dbReference>